<dbReference type="EMBL" id="CP108085">
    <property type="protein sequence ID" value="WUP76709.1"/>
    <property type="molecule type" value="Genomic_DNA"/>
</dbReference>
<protein>
    <submittedName>
        <fullName evidence="1">Uncharacterized protein</fullName>
    </submittedName>
</protein>
<gene>
    <name evidence="1" type="ORF">OG913_06740</name>
</gene>
<accession>A0ABZ1SUP2</accession>
<evidence type="ECO:0000313" key="1">
    <source>
        <dbReference type="EMBL" id="WUP76709.1"/>
    </source>
</evidence>
<dbReference type="RefSeq" id="WP_142646954.1">
    <property type="nucleotide sequence ID" value="NZ_CP108085.1"/>
</dbReference>
<dbReference type="Proteomes" id="UP001432011">
    <property type="component" value="Chromosome"/>
</dbReference>
<reference evidence="1" key="1">
    <citation type="submission" date="2022-10" db="EMBL/GenBank/DDBJ databases">
        <title>The complete genomes of actinobacterial strains from the NBC collection.</title>
        <authorList>
            <person name="Joergensen T.S."/>
            <person name="Alvarez Arevalo M."/>
            <person name="Sterndorff E.B."/>
            <person name="Faurdal D."/>
            <person name="Vuksanovic O."/>
            <person name="Mourched A.-S."/>
            <person name="Charusanti P."/>
            <person name="Shaw S."/>
            <person name="Blin K."/>
            <person name="Weber T."/>
        </authorList>
    </citation>
    <scope>NUCLEOTIDE SEQUENCE</scope>
    <source>
        <strain evidence="1">NBC_00254</strain>
    </source>
</reference>
<proteinExistence type="predicted"/>
<evidence type="ECO:0000313" key="2">
    <source>
        <dbReference type="Proteomes" id="UP001432011"/>
    </source>
</evidence>
<sequence length="192" mass="22137">MGVSPHAPARRRRPVVFADLVHRGYTFTHLYGFLRDWIDDEHEAWDVIRLKLCFLGITERGKTSPKTWRWWQGCAWTADLPRSAVTNVSADRFFWFYPGDHQKKLTPSFRPTRWADETVARPRHDEKTLNALAEAVAVAGRGGTPEVRAALARVMARKPSFAEPWLRSLILELRHGSRSRRHAVRRGSRGTQ</sequence>
<organism evidence="1 2">
    <name type="scientific">Microbispora hainanensis</name>
    <dbReference type="NCBI Taxonomy" id="568844"/>
    <lineage>
        <taxon>Bacteria</taxon>
        <taxon>Bacillati</taxon>
        <taxon>Actinomycetota</taxon>
        <taxon>Actinomycetes</taxon>
        <taxon>Streptosporangiales</taxon>
        <taxon>Streptosporangiaceae</taxon>
        <taxon>Microbispora</taxon>
    </lineage>
</organism>
<keyword evidence="2" id="KW-1185">Reference proteome</keyword>
<name>A0ABZ1SUP2_9ACTN</name>